<dbReference type="EMBL" id="SFCC01000009">
    <property type="protein sequence ID" value="RZQ62276.1"/>
    <property type="molecule type" value="Genomic_DNA"/>
</dbReference>
<gene>
    <name evidence="2" type="ORF">EWH70_18515</name>
</gene>
<dbReference type="RefSeq" id="WP_130476704.1">
    <property type="nucleotide sequence ID" value="NZ_SFCC01000009.1"/>
</dbReference>
<proteinExistence type="predicted"/>
<sequence>MRRLPTTVTRPDRTRWDDPHEIVDVLGVLTGTVCSVLDLGCGSGRLTLPLAQRGYTVTGLDSSAAMLLLLAARLAEVDGETAARVRSVLADMVSFTLGERFGAVVLGAGSACLLGRAERSALYGRIHDHLTPDGVFLVPVAGGQGAAGVPGEPSPPCSEQVRGELVRHGFEVLSVLPPRQGQGGQGVAGLLTCRVKAHRRSQASCL</sequence>
<protein>
    <submittedName>
        <fullName evidence="2">Class I SAM-dependent methyltransferase</fullName>
    </submittedName>
</protein>
<evidence type="ECO:0000259" key="1">
    <source>
        <dbReference type="Pfam" id="PF13649"/>
    </source>
</evidence>
<dbReference type="CDD" id="cd02440">
    <property type="entry name" value="AdoMet_MTases"/>
    <property type="match status" value="1"/>
</dbReference>
<dbReference type="OrthoDB" id="7062303at2"/>
<dbReference type="GO" id="GO:0008168">
    <property type="term" value="F:methyltransferase activity"/>
    <property type="evidence" value="ECO:0007669"/>
    <property type="project" value="UniProtKB-KW"/>
</dbReference>
<name>A0A4Q7J645_9PSEU</name>
<dbReference type="InterPro" id="IPR041698">
    <property type="entry name" value="Methyltransf_25"/>
</dbReference>
<dbReference type="SUPFAM" id="SSF53335">
    <property type="entry name" value="S-adenosyl-L-methionine-dependent methyltransferases"/>
    <property type="match status" value="1"/>
</dbReference>
<comment type="caution">
    <text evidence="2">The sequence shown here is derived from an EMBL/GenBank/DDBJ whole genome shotgun (WGS) entry which is preliminary data.</text>
</comment>
<keyword evidence="2" id="KW-0808">Transferase</keyword>
<dbReference type="Gene3D" id="3.40.50.150">
    <property type="entry name" value="Vaccinia Virus protein VP39"/>
    <property type="match status" value="1"/>
</dbReference>
<dbReference type="InterPro" id="IPR029063">
    <property type="entry name" value="SAM-dependent_MTases_sf"/>
</dbReference>
<dbReference type="AlphaFoldDB" id="A0A4Q7J645"/>
<accession>A0A4Q7J645</accession>
<evidence type="ECO:0000313" key="3">
    <source>
        <dbReference type="Proteomes" id="UP000292003"/>
    </source>
</evidence>
<evidence type="ECO:0000313" key="2">
    <source>
        <dbReference type="EMBL" id="RZQ62276.1"/>
    </source>
</evidence>
<dbReference type="GO" id="GO:0032259">
    <property type="term" value="P:methylation"/>
    <property type="evidence" value="ECO:0007669"/>
    <property type="project" value="UniProtKB-KW"/>
</dbReference>
<keyword evidence="3" id="KW-1185">Reference proteome</keyword>
<feature type="domain" description="Methyltransferase" evidence="1">
    <location>
        <begin position="36"/>
        <end position="134"/>
    </location>
</feature>
<reference evidence="2 3" key="1">
    <citation type="submission" date="2019-02" db="EMBL/GenBank/DDBJ databases">
        <title>Draft genome sequence of Amycolatopsis sp. 8-3EHSu isolated from roots of Suaeda maritima.</title>
        <authorList>
            <person name="Duangmal K."/>
            <person name="Chantavorakit T."/>
        </authorList>
    </citation>
    <scope>NUCLEOTIDE SEQUENCE [LARGE SCALE GENOMIC DNA]</scope>
    <source>
        <strain evidence="2 3">8-3EHSu</strain>
    </source>
</reference>
<keyword evidence="2" id="KW-0489">Methyltransferase</keyword>
<organism evidence="2 3">
    <name type="scientific">Amycolatopsis suaedae</name>
    <dbReference type="NCBI Taxonomy" id="2510978"/>
    <lineage>
        <taxon>Bacteria</taxon>
        <taxon>Bacillati</taxon>
        <taxon>Actinomycetota</taxon>
        <taxon>Actinomycetes</taxon>
        <taxon>Pseudonocardiales</taxon>
        <taxon>Pseudonocardiaceae</taxon>
        <taxon>Amycolatopsis</taxon>
    </lineage>
</organism>
<dbReference type="Pfam" id="PF13649">
    <property type="entry name" value="Methyltransf_25"/>
    <property type="match status" value="1"/>
</dbReference>
<dbReference type="Proteomes" id="UP000292003">
    <property type="component" value="Unassembled WGS sequence"/>
</dbReference>